<dbReference type="InterPro" id="IPR036236">
    <property type="entry name" value="Znf_C2H2_sf"/>
</dbReference>
<protein>
    <recommendedName>
        <fullName evidence="8">C2H2-type domain-containing protein</fullName>
    </recommendedName>
</protein>
<feature type="domain" description="C2H2-type" evidence="8">
    <location>
        <begin position="37"/>
        <end position="64"/>
    </location>
</feature>
<sequence length="139" mass="16232">MDATTYKCYYIWCDKSFNSKYNLKRHINALHLGIKRFECNMCGKKLVSKQNLSEHLYTHTGAKPFKCNFPGCEKVYRQSSQLSYHKSRVHMNTHKKGKSSEVSFQFPGEISDIALPIISLERKNNQLQAKLQVHHLLLR</sequence>
<dbReference type="FunFam" id="3.30.160.60:FF:000145">
    <property type="entry name" value="Zinc finger protein 574"/>
    <property type="match status" value="1"/>
</dbReference>
<dbReference type="Proteomes" id="UP001162131">
    <property type="component" value="Unassembled WGS sequence"/>
</dbReference>
<dbReference type="InterPro" id="IPR013087">
    <property type="entry name" value="Znf_C2H2_type"/>
</dbReference>
<accession>A0AAU9JH54</accession>
<dbReference type="PROSITE" id="PS00028">
    <property type="entry name" value="ZINC_FINGER_C2H2_1"/>
    <property type="match status" value="3"/>
</dbReference>
<reference evidence="9" key="1">
    <citation type="submission" date="2021-09" db="EMBL/GenBank/DDBJ databases">
        <authorList>
            <consortium name="AG Swart"/>
            <person name="Singh M."/>
            <person name="Singh A."/>
            <person name="Seah K."/>
            <person name="Emmerich C."/>
        </authorList>
    </citation>
    <scope>NUCLEOTIDE SEQUENCE</scope>
    <source>
        <strain evidence="9">ATCC30299</strain>
    </source>
</reference>
<comment type="subcellular location">
    <subcellularLocation>
        <location evidence="1">Nucleus</location>
    </subcellularLocation>
</comment>
<keyword evidence="4 7" id="KW-0863">Zinc-finger</keyword>
<evidence type="ECO:0000256" key="7">
    <source>
        <dbReference type="PROSITE-ProRule" id="PRU00042"/>
    </source>
</evidence>
<keyword evidence="6" id="KW-0539">Nucleus</keyword>
<evidence type="ECO:0000259" key="8">
    <source>
        <dbReference type="PROSITE" id="PS50157"/>
    </source>
</evidence>
<dbReference type="InterPro" id="IPR050329">
    <property type="entry name" value="GLI_C2H2-zinc-finger"/>
</dbReference>
<dbReference type="GO" id="GO:0000981">
    <property type="term" value="F:DNA-binding transcription factor activity, RNA polymerase II-specific"/>
    <property type="evidence" value="ECO:0007669"/>
    <property type="project" value="TreeGrafter"/>
</dbReference>
<feature type="domain" description="C2H2-type" evidence="8">
    <location>
        <begin position="6"/>
        <end position="36"/>
    </location>
</feature>
<keyword evidence="5" id="KW-0862">Zinc</keyword>
<organism evidence="9 10">
    <name type="scientific">Blepharisma stoltei</name>
    <dbReference type="NCBI Taxonomy" id="1481888"/>
    <lineage>
        <taxon>Eukaryota</taxon>
        <taxon>Sar</taxon>
        <taxon>Alveolata</taxon>
        <taxon>Ciliophora</taxon>
        <taxon>Postciliodesmatophora</taxon>
        <taxon>Heterotrichea</taxon>
        <taxon>Heterotrichida</taxon>
        <taxon>Blepharismidae</taxon>
        <taxon>Blepharisma</taxon>
    </lineage>
</organism>
<keyword evidence="3" id="KW-0677">Repeat</keyword>
<evidence type="ECO:0000256" key="2">
    <source>
        <dbReference type="ARBA" id="ARBA00022723"/>
    </source>
</evidence>
<evidence type="ECO:0000256" key="1">
    <source>
        <dbReference type="ARBA" id="ARBA00004123"/>
    </source>
</evidence>
<evidence type="ECO:0000313" key="9">
    <source>
        <dbReference type="EMBL" id="CAG9324462.1"/>
    </source>
</evidence>
<dbReference type="PROSITE" id="PS50157">
    <property type="entry name" value="ZINC_FINGER_C2H2_2"/>
    <property type="match status" value="3"/>
</dbReference>
<evidence type="ECO:0000256" key="4">
    <source>
        <dbReference type="ARBA" id="ARBA00022771"/>
    </source>
</evidence>
<evidence type="ECO:0000313" key="10">
    <source>
        <dbReference type="Proteomes" id="UP001162131"/>
    </source>
</evidence>
<dbReference type="GO" id="GO:0005634">
    <property type="term" value="C:nucleus"/>
    <property type="evidence" value="ECO:0007669"/>
    <property type="project" value="UniProtKB-SubCell"/>
</dbReference>
<dbReference type="Gene3D" id="3.30.160.60">
    <property type="entry name" value="Classic Zinc Finger"/>
    <property type="match status" value="3"/>
</dbReference>
<dbReference type="SMART" id="SM00355">
    <property type="entry name" value="ZnF_C2H2"/>
    <property type="match status" value="3"/>
</dbReference>
<name>A0AAU9JH54_9CILI</name>
<dbReference type="GO" id="GO:0008270">
    <property type="term" value="F:zinc ion binding"/>
    <property type="evidence" value="ECO:0007669"/>
    <property type="project" value="UniProtKB-KW"/>
</dbReference>
<evidence type="ECO:0000256" key="6">
    <source>
        <dbReference type="ARBA" id="ARBA00023242"/>
    </source>
</evidence>
<gene>
    <name evidence="9" type="ORF">BSTOLATCC_MIC36252</name>
</gene>
<comment type="caution">
    <text evidence="9">The sequence shown here is derived from an EMBL/GenBank/DDBJ whole genome shotgun (WGS) entry which is preliminary data.</text>
</comment>
<dbReference type="GO" id="GO:0000978">
    <property type="term" value="F:RNA polymerase II cis-regulatory region sequence-specific DNA binding"/>
    <property type="evidence" value="ECO:0007669"/>
    <property type="project" value="TreeGrafter"/>
</dbReference>
<dbReference type="EMBL" id="CAJZBQ010000036">
    <property type="protein sequence ID" value="CAG9324462.1"/>
    <property type="molecule type" value="Genomic_DNA"/>
</dbReference>
<dbReference type="SUPFAM" id="SSF57667">
    <property type="entry name" value="beta-beta-alpha zinc fingers"/>
    <property type="match status" value="2"/>
</dbReference>
<dbReference type="Pfam" id="PF00096">
    <property type="entry name" value="zf-C2H2"/>
    <property type="match status" value="2"/>
</dbReference>
<feature type="domain" description="C2H2-type" evidence="8">
    <location>
        <begin position="65"/>
        <end position="95"/>
    </location>
</feature>
<keyword evidence="2" id="KW-0479">Metal-binding</keyword>
<dbReference type="AlphaFoldDB" id="A0AAU9JH54"/>
<dbReference type="PANTHER" id="PTHR19818:SF139">
    <property type="entry name" value="PAIR-RULE PROTEIN ODD-PAIRED"/>
    <property type="match status" value="1"/>
</dbReference>
<dbReference type="GO" id="GO:0045944">
    <property type="term" value="P:positive regulation of transcription by RNA polymerase II"/>
    <property type="evidence" value="ECO:0007669"/>
    <property type="project" value="TreeGrafter"/>
</dbReference>
<keyword evidence="10" id="KW-1185">Reference proteome</keyword>
<proteinExistence type="predicted"/>
<dbReference type="PANTHER" id="PTHR19818">
    <property type="entry name" value="ZINC FINGER PROTEIN ZIC AND GLI"/>
    <property type="match status" value="1"/>
</dbReference>
<evidence type="ECO:0000256" key="3">
    <source>
        <dbReference type="ARBA" id="ARBA00022737"/>
    </source>
</evidence>
<dbReference type="GO" id="GO:0000122">
    <property type="term" value="P:negative regulation of transcription by RNA polymerase II"/>
    <property type="evidence" value="ECO:0007669"/>
    <property type="project" value="TreeGrafter"/>
</dbReference>
<evidence type="ECO:0000256" key="5">
    <source>
        <dbReference type="ARBA" id="ARBA00022833"/>
    </source>
</evidence>